<feature type="region of interest" description="Disordered" evidence="2">
    <location>
        <begin position="417"/>
        <end position="437"/>
    </location>
</feature>
<feature type="region of interest" description="Disordered" evidence="2">
    <location>
        <begin position="96"/>
        <end position="141"/>
    </location>
</feature>
<evidence type="ECO:0000259" key="3">
    <source>
        <dbReference type="PROSITE" id="PS50018"/>
    </source>
</evidence>
<accession>L8GWJ6</accession>
<keyword evidence="5" id="KW-1185">Reference proteome</keyword>
<dbReference type="PANTHER" id="PTHR10194">
    <property type="entry name" value="RAS GTPASE-ACTIVATING PROTEINS"/>
    <property type="match status" value="1"/>
</dbReference>
<feature type="compositionally biased region" description="Acidic residues" evidence="2">
    <location>
        <begin position="417"/>
        <end position="428"/>
    </location>
</feature>
<gene>
    <name evidence="4" type="ORF">ACA1_061130</name>
</gene>
<dbReference type="RefSeq" id="XP_004339388.1">
    <property type="nucleotide sequence ID" value="XM_004339340.1"/>
</dbReference>
<feature type="compositionally biased region" description="Gly residues" evidence="2">
    <location>
        <begin position="37"/>
        <end position="46"/>
    </location>
</feature>
<protein>
    <submittedName>
        <fullName evidence="4">GTPaseactivating protein</fullName>
    </submittedName>
</protein>
<evidence type="ECO:0000256" key="1">
    <source>
        <dbReference type="ARBA" id="ARBA00022468"/>
    </source>
</evidence>
<evidence type="ECO:0000313" key="4">
    <source>
        <dbReference type="EMBL" id="ELR17375.1"/>
    </source>
</evidence>
<reference evidence="4 5" key="1">
    <citation type="journal article" date="2013" name="Genome Biol.">
        <title>Genome of Acanthamoeba castellanii highlights extensive lateral gene transfer and early evolution of tyrosine kinase signaling.</title>
        <authorList>
            <person name="Clarke M."/>
            <person name="Lohan A.J."/>
            <person name="Liu B."/>
            <person name="Lagkouvardos I."/>
            <person name="Roy S."/>
            <person name="Zafar N."/>
            <person name="Bertelli C."/>
            <person name="Schilde C."/>
            <person name="Kianianmomeni A."/>
            <person name="Burglin T.R."/>
            <person name="Frech C."/>
            <person name="Turcotte B."/>
            <person name="Kopec K.O."/>
            <person name="Synnott J.M."/>
            <person name="Choo C."/>
            <person name="Paponov I."/>
            <person name="Finkler A."/>
            <person name="Soon Heng Tan C."/>
            <person name="Hutchins A.P."/>
            <person name="Weinmeier T."/>
            <person name="Rattei T."/>
            <person name="Chu J.S."/>
            <person name="Gimenez G."/>
            <person name="Irimia M."/>
            <person name="Rigden D.J."/>
            <person name="Fitzpatrick D.A."/>
            <person name="Lorenzo-Morales J."/>
            <person name="Bateman A."/>
            <person name="Chiu C.H."/>
            <person name="Tang P."/>
            <person name="Hegemann P."/>
            <person name="Fromm H."/>
            <person name="Raoult D."/>
            <person name="Greub G."/>
            <person name="Miranda-Saavedra D."/>
            <person name="Chen N."/>
            <person name="Nash P."/>
            <person name="Ginger M.L."/>
            <person name="Horn M."/>
            <person name="Schaap P."/>
            <person name="Caler L."/>
            <person name="Loftus B."/>
        </authorList>
    </citation>
    <scope>NUCLEOTIDE SEQUENCE [LARGE SCALE GENOMIC DNA]</scope>
    <source>
        <strain evidence="4 5">Neff</strain>
    </source>
</reference>
<dbReference type="InterPro" id="IPR001936">
    <property type="entry name" value="RasGAP_dom"/>
</dbReference>
<dbReference type="GO" id="GO:0005096">
    <property type="term" value="F:GTPase activator activity"/>
    <property type="evidence" value="ECO:0007669"/>
    <property type="project" value="UniProtKB-KW"/>
</dbReference>
<dbReference type="KEGG" id="acan:ACA1_061130"/>
<dbReference type="SMART" id="SM00323">
    <property type="entry name" value="RasGAP"/>
    <property type="match status" value="1"/>
</dbReference>
<organism evidence="4 5">
    <name type="scientific">Acanthamoeba castellanii (strain ATCC 30010 / Neff)</name>
    <dbReference type="NCBI Taxonomy" id="1257118"/>
    <lineage>
        <taxon>Eukaryota</taxon>
        <taxon>Amoebozoa</taxon>
        <taxon>Discosea</taxon>
        <taxon>Longamoebia</taxon>
        <taxon>Centramoebida</taxon>
        <taxon>Acanthamoebidae</taxon>
        <taxon>Acanthamoeba</taxon>
    </lineage>
</organism>
<dbReference type="InterPro" id="IPR008936">
    <property type="entry name" value="Rho_GTPase_activation_prot"/>
</dbReference>
<dbReference type="Proteomes" id="UP000011083">
    <property type="component" value="Unassembled WGS sequence"/>
</dbReference>
<keyword evidence="1" id="KW-0343">GTPase activation</keyword>
<dbReference type="OrthoDB" id="17673at2759"/>
<dbReference type="EMBL" id="KB007974">
    <property type="protein sequence ID" value="ELR17375.1"/>
    <property type="molecule type" value="Genomic_DNA"/>
</dbReference>
<sequence>MRPLVSSASAVPLRSSMSGSFAPVSPVLTRTTSASSDGGGSSGGFGSHRHVLPGSGSGISAPPFVVPTVEHLLVAPQRRSTVHPLMRAPSAEPLVRMVPSPISSPTLSNSGGSPRSDELPRTARSGSFSATGSLVDDNSRGKPSLNAQLLRSLSESDGRLTLALLRALKFEDLDNVTQAAVEFYLEAERDPAHPQLVNILNTILTDEVNAHEANGFEREEDPATLFRGKTNASKMLSLCLRKSCNTYLKLAIGPTITEICTSIPSVEIDPTRVAPEVAETNATNLYSLCERFLLSILSTVESCPIFIRRIFAHVQRAASARYPENKQITVHYSVIGGFIFLRFICSAIFTPVAYGAVDTPPKPEATRALALVSKVLQMLANGLSFTHKESYMQSMNPFLDKYREALVNFLRDLADAEQDDGSSSEDDERASMKHSASPLPGAEVLLGALHKYAADLASSLHAQDPSGASMKALAEFLRQLQPDVVVGLALQLGGRGRFDSEK</sequence>
<dbReference type="InterPro" id="IPR039360">
    <property type="entry name" value="Ras_GTPase"/>
</dbReference>
<evidence type="ECO:0000313" key="5">
    <source>
        <dbReference type="Proteomes" id="UP000011083"/>
    </source>
</evidence>
<proteinExistence type="predicted"/>
<feature type="region of interest" description="Disordered" evidence="2">
    <location>
        <begin position="29"/>
        <end position="54"/>
    </location>
</feature>
<feature type="compositionally biased region" description="Polar residues" evidence="2">
    <location>
        <begin position="101"/>
        <end position="113"/>
    </location>
</feature>
<dbReference type="STRING" id="1257118.L8GWJ6"/>
<feature type="domain" description="Ras-GAP" evidence="3">
    <location>
        <begin position="196"/>
        <end position="381"/>
    </location>
</feature>
<name>L8GWJ6_ACACF</name>
<dbReference type="VEuPathDB" id="AmoebaDB:ACA1_061130"/>
<dbReference type="AlphaFoldDB" id="L8GWJ6"/>
<dbReference type="SUPFAM" id="SSF48350">
    <property type="entry name" value="GTPase activation domain, GAP"/>
    <property type="match status" value="1"/>
</dbReference>
<dbReference type="Gene3D" id="1.10.506.10">
    <property type="entry name" value="GTPase Activation - p120gap, domain 1"/>
    <property type="match status" value="1"/>
</dbReference>
<dbReference type="GeneID" id="14918009"/>
<dbReference type="PROSITE" id="PS50018">
    <property type="entry name" value="RAS_GTPASE_ACTIV_2"/>
    <property type="match status" value="1"/>
</dbReference>
<dbReference type="Pfam" id="PF00616">
    <property type="entry name" value="RasGAP"/>
    <property type="match status" value="1"/>
</dbReference>
<evidence type="ECO:0000256" key="2">
    <source>
        <dbReference type="SAM" id="MobiDB-lite"/>
    </source>
</evidence>
<dbReference type="PANTHER" id="PTHR10194:SF60">
    <property type="entry name" value="RAS GTPASE-ACTIVATING PROTEIN RASKOL"/>
    <property type="match status" value="1"/>
</dbReference>